<dbReference type="EC" id="3.4.16.-" evidence="7"/>
<evidence type="ECO:0000256" key="6">
    <source>
        <dbReference type="ARBA" id="ARBA00023180"/>
    </source>
</evidence>
<dbReference type="SUPFAM" id="SSF53474">
    <property type="entry name" value="alpha/beta-Hydrolases"/>
    <property type="match status" value="1"/>
</dbReference>
<reference evidence="8" key="1">
    <citation type="submission" date="2020-08" db="EMBL/GenBank/DDBJ databases">
        <title>Multicomponent nature underlies the extraordinary mechanical properties of spider dragline silk.</title>
        <authorList>
            <person name="Kono N."/>
            <person name="Nakamura H."/>
            <person name="Mori M."/>
            <person name="Yoshida Y."/>
            <person name="Ohtoshi R."/>
            <person name="Malay A.D."/>
            <person name="Moran D.A.P."/>
            <person name="Tomita M."/>
            <person name="Numata K."/>
            <person name="Arakawa K."/>
        </authorList>
    </citation>
    <scope>NUCLEOTIDE SEQUENCE</scope>
</reference>
<dbReference type="InterPro" id="IPR029058">
    <property type="entry name" value="AB_hydrolase_fold"/>
</dbReference>
<evidence type="ECO:0000256" key="7">
    <source>
        <dbReference type="RuleBase" id="RU361156"/>
    </source>
</evidence>
<keyword evidence="9" id="KW-1185">Reference proteome</keyword>
<protein>
    <recommendedName>
        <fullName evidence="7">Carboxypeptidase</fullName>
        <ecNumber evidence="7">3.4.16.-</ecNumber>
    </recommendedName>
</protein>
<dbReference type="EMBL" id="BMAW01113369">
    <property type="protein sequence ID" value="GFT56663.1"/>
    <property type="molecule type" value="Genomic_DNA"/>
</dbReference>
<keyword evidence="4" id="KW-0732">Signal</keyword>
<evidence type="ECO:0000256" key="2">
    <source>
        <dbReference type="ARBA" id="ARBA00022645"/>
    </source>
</evidence>
<sequence length="451" mass="52014">MNKVLPKIPRKAPFKPRSYDDPPLILTPYLESGQIQKAKELSRVGKLPNAPDVNSYSGFFTVQKMHNNNLFFWFFPAMNDDPKAPVILWLQGGPGTTGLFGLFLEHGPFSIDANLTAQLRPFHWAKTFNVIYVDSPVGTGFSFTTSKIGYCRNEDDVATDLYNFTQQFFTMFPEYRNNDFYIAGESYAGKYVPTLGYMIHTQGDSAKINLKGIAIGNGFCDPETMLDYSSYLYQLGLIDRKQANVMRNVSESIRELIRRKEYYDALIEMDQLVLQLHSLPYLSYFRNYTDFQFTYNYLVTNWPDNYFHYVNYISSPEFKKAVHVGNTTFSDGTEAQKHLLLDIMKSVKSKVAVLMDNYRVLFYNGQLDLVVPYPLTLNFLYSVEWKNATAYKEAERQIWKIEGTDDVAGYVHNVGYFYEVLVRNAGHIVPYDQPKAALDLITRFITRKSYT</sequence>
<dbReference type="PANTHER" id="PTHR11802:SF472">
    <property type="entry name" value="SERINE CARBOXYPEPTIDASE CPVL-RELATED"/>
    <property type="match status" value="1"/>
</dbReference>
<accession>A0A8X6P9R3</accession>
<evidence type="ECO:0000313" key="9">
    <source>
        <dbReference type="Proteomes" id="UP000887013"/>
    </source>
</evidence>
<dbReference type="GO" id="GO:0006508">
    <property type="term" value="P:proteolysis"/>
    <property type="evidence" value="ECO:0007669"/>
    <property type="project" value="UniProtKB-KW"/>
</dbReference>
<dbReference type="OrthoDB" id="443318at2759"/>
<dbReference type="GO" id="GO:0004185">
    <property type="term" value="F:serine-type carboxypeptidase activity"/>
    <property type="evidence" value="ECO:0007669"/>
    <property type="project" value="UniProtKB-UniRule"/>
</dbReference>
<keyword evidence="2 7" id="KW-0121">Carboxypeptidase</keyword>
<evidence type="ECO:0000256" key="4">
    <source>
        <dbReference type="ARBA" id="ARBA00022729"/>
    </source>
</evidence>
<comment type="caution">
    <text evidence="8">The sequence shown here is derived from an EMBL/GenBank/DDBJ whole genome shotgun (WGS) entry which is preliminary data.</text>
</comment>
<dbReference type="InterPro" id="IPR018202">
    <property type="entry name" value="Ser_caboxypep_ser_AS"/>
</dbReference>
<dbReference type="Gene3D" id="3.40.50.1820">
    <property type="entry name" value="alpha/beta hydrolase"/>
    <property type="match status" value="1"/>
</dbReference>
<dbReference type="PROSITE" id="PS00560">
    <property type="entry name" value="CARBOXYPEPT_SER_HIS"/>
    <property type="match status" value="1"/>
</dbReference>
<dbReference type="Proteomes" id="UP000887013">
    <property type="component" value="Unassembled WGS sequence"/>
</dbReference>
<organism evidence="8 9">
    <name type="scientific">Nephila pilipes</name>
    <name type="common">Giant wood spider</name>
    <name type="synonym">Nephila maculata</name>
    <dbReference type="NCBI Taxonomy" id="299642"/>
    <lineage>
        <taxon>Eukaryota</taxon>
        <taxon>Metazoa</taxon>
        <taxon>Ecdysozoa</taxon>
        <taxon>Arthropoda</taxon>
        <taxon>Chelicerata</taxon>
        <taxon>Arachnida</taxon>
        <taxon>Araneae</taxon>
        <taxon>Araneomorphae</taxon>
        <taxon>Entelegynae</taxon>
        <taxon>Araneoidea</taxon>
        <taxon>Nephilidae</taxon>
        <taxon>Nephila</taxon>
    </lineage>
</organism>
<keyword evidence="6" id="KW-0325">Glycoprotein</keyword>
<evidence type="ECO:0000256" key="5">
    <source>
        <dbReference type="ARBA" id="ARBA00022801"/>
    </source>
</evidence>
<dbReference type="PRINTS" id="PR00724">
    <property type="entry name" value="CRBOXYPTASEC"/>
</dbReference>
<proteinExistence type="inferred from homology"/>
<comment type="similarity">
    <text evidence="1 7">Belongs to the peptidase S10 family.</text>
</comment>
<evidence type="ECO:0000256" key="3">
    <source>
        <dbReference type="ARBA" id="ARBA00022670"/>
    </source>
</evidence>
<dbReference type="FunFam" id="3.40.50.1820:FF:000096">
    <property type="entry name" value="Carboxypeptidase vitellogenic-like"/>
    <property type="match status" value="1"/>
</dbReference>
<dbReference type="PROSITE" id="PS00131">
    <property type="entry name" value="CARBOXYPEPT_SER_SER"/>
    <property type="match status" value="1"/>
</dbReference>
<dbReference type="InterPro" id="IPR001563">
    <property type="entry name" value="Peptidase_S10"/>
</dbReference>
<name>A0A8X6P9R3_NEPPI</name>
<gene>
    <name evidence="8" type="primary">CPVL</name>
    <name evidence="8" type="ORF">NPIL_686771</name>
</gene>
<dbReference type="InterPro" id="IPR033124">
    <property type="entry name" value="Ser_caboxypep_his_AS"/>
</dbReference>
<dbReference type="Pfam" id="PF00450">
    <property type="entry name" value="Peptidase_S10"/>
    <property type="match status" value="1"/>
</dbReference>
<keyword evidence="5 7" id="KW-0378">Hydrolase</keyword>
<evidence type="ECO:0000256" key="1">
    <source>
        <dbReference type="ARBA" id="ARBA00009431"/>
    </source>
</evidence>
<dbReference type="PANTHER" id="PTHR11802">
    <property type="entry name" value="SERINE PROTEASE FAMILY S10 SERINE CARBOXYPEPTIDASE"/>
    <property type="match status" value="1"/>
</dbReference>
<dbReference type="AlphaFoldDB" id="A0A8X6P9R3"/>
<keyword evidence="3 7" id="KW-0645">Protease</keyword>
<evidence type="ECO:0000313" key="8">
    <source>
        <dbReference type="EMBL" id="GFT56663.1"/>
    </source>
</evidence>